<feature type="region of interest" description="Disordered" evidence="1">
    <location>
        <begin position="21"/>
        <end position="42"/>
    </location>
</feature>
<sequence length="119" mass="13813">MTAGRDWPSLSAATFCRLYTRSTPNPPPDFTHTNDNPALTTQYRNPSNIHIHFIHHIRPPPCAHSASSPPKFAIYRLRSILLDSPQFSSTNVKPRQKYKRRKLYNDRLKNLFFSRFDSA</sequence>
<protein>
    <submittedName>
        <fullName evidence="2">Uncharacterized protein</fullName>
    </submittedName>
</protein>
<reference evidence="3" key="1">
    <citation type="submission" date="2024-06" db="EMBL/GenBank/DDBJ databases">
        <title>Multi-omics analyses provide insights into the biosynthesis of the anticancer antibiotic pleurotin in Hohenbuehelia grisea.</title>
        <authorList>
            <person name="Weaver J.A."/>
            <person name="Alberti F."/>
        </authorList>
    </citation>
    <scope>NUCLEOTIDE SEQUENCE [LARGE SCALE GENOMIC DNA]</scope>
    <source>
        <strain evidence="3">T-177</strain>
    </source>
</reference>
<comment type="caution">
    <text evidence="2">The sequence shown here is derived from an EMBL/GenBank/DDBJ whole genome shotgun (WGS) entry which is preliminary data.</text>
</comment>
<gene>
    <name evidence="2" type="ORF">HGRIS_005701</name>
</gene>
<feature type="compositionally biased region" description="Polar residues" evidence="1">
    <location>
        <begin position="31"/>
        <end position="42"/>
    </location>
</feature>
<keyword evidence="3" id="KW-1185">Reference proteome</keyword>
<name>A0ABR3JXX0_9AGAR</name>
<accession>A0ABR3JXX0</accession>
<proteinExistence type="predicted"/>
<dbReference type="Proteomes" id="UP001556367">
    <property type="component" value="Unassembled WGS sequence"/>
</dbReference>
<evidence type="ECO:0000313" key="2">
    <source>
        <dbReference type="EMBL" id="KAL0960672.1"/>
    </source>
</evidence>
<evidence type="ECO:0000256" key="1">
    <source>
        <dbReference type="SAM" id="MobiDB-lite"/>
    </source>
</evidence>
<dbReference type="EMBL" id="JASNQZ010000001">
    <property type="protein sequence ID" value="KAL0960672.1"/>
    <property type="molecule type" value="Genomic_DNA"/>
</dbReference>
<evidence type="ECO:0000313" key="3">
    <source>
        <dbReference type="Proteomes" id="UP001556367"/>
    </source>
</evidence>
<organism evidence="2 3">
    <name type="scientific">Hohenbuehelia grisea</name>
    <dbReference type="NCBI Taxonomy" id="104357"/>
    <lineage>
        <taxon>Eukaryota</taxon>
        <taxon>Fungi</taxon>
        <taxon>Dikarya</taxon>
        <taxon>Basidiomycota</taxon>
        <taxon>Agaricomycotina</taxon>
        <taxon>Agaricomycetes</taxon>
        <taxon>Agaricomycetidae</taxon>
        <taxon>Agaricales</taxon>
        <taxon>Pleurotineae</taxon>
        <taxon>Pleurotaceae</taxon>
        <taxon>Hohenbuehelia</taxon>
    </lineage>
</organism>